<dbReference type="Proteomes" id="UP000250043">
    <property type="component" value="Unassembled WGS sequence"/>
</dbReference>
<dbReference type="Gene3D" id="1.10.8.20">
    <property type="entry name" value="N-terminal domain of phosphatidylinositol transfer protein sec14p"/>
    <property type="match status" value="1"/>
</dbReference>
<dbReference type="SMART" id="SM00516">
    <property type="entry name" value="SEC14"/>
    <property type="match status" value="1"/>
</dbReference>
<dbReference type="AlphaFoldDB" id="A0A8E2AX73"/>
<accession>A0A8E2AX73</accession>
<dbReference type="InterPro" id="IPR001251">
    <property type="entry name" value="CRAL-TRIO_dom"/>
</dbReference>
<dbReference type="InterPro" id="IPR051026">
    <property type="entry name" value="PI/PC_transfer"/>
</dbReference>
<dbReference type="InterPro" id="IPR011074">
    <property type="entry name" value="CRAL/TRIO_N_dom"/>
</dbReference>
<dbReference type="OrthoDB" id="30289at2759"/>
<evidence type="ECO:0000259" key="1">
    <source>
        <dbReference type="PROSITE" id="PS50191"/>
    </source>
</evidence>
<evidence type="ECO:0000313" key="2">
    <source>
        <dbReference type="EMBL" id="OCH92596.1"/>
    </source>
</evidence>
<protein>
    <submittedName>
        <fullName evidence="2">CRAL/TRIO domain-containing protein</fullName>
    </submittedName>
</protein>
<dbReference type="SUPFAM" id="SSF46938">
    <property type="entry name" value="CRAL/TRIO N-terminal domain"/>
    <property type="match status" value="1"/>
</dbReference>
<dbReference type="SUPFAM" id="SSF52087">
    <property type="entry name" value="CRAL/TRIO domain"/>
    <property type="match status" value="1"/>
</dbReference>
<keyword evidence="3" id="KW-1185">Reference proteome</keyword>
<dbReference type="Pfam" id="PF00650">
    <property type="entry name" value="CRAL_TRIO"/>
    <property type="match status" value="1"/>
</dbReference>
<dbReference type="Gene3D" id="3.40.525.10">
    <property type="entry name" value="CRAL-TRIO lipid binding domain"/>
    <property type="match status" value="1"/>
</dbReference>
<evidence type="ECO:0000313" key="3">
    <source>
        <dbReference type="Proteomes" id="UP000250043"/>
    </source>
</evidence>
<dbReference type="PANTHER" id="PTHR45657">
    <property type="entry name" value="CRAL-TRIO DOMAIN-CONTAINING PROTEIN YKL091C-RELATED"/>
    <property type="match status" value="1"/>
</dbReference>
<dbReference type="EMBL" id="KV722366">
    <property type="protein sequence ID" value="OCH92596.1"/>
    <property type="molecule type" value="Genomic_DNA"/>
</dbReference>
<dbReference type="InterPro" id="IPR036273">
    <property type="entry name" value="CRAL/TRIO_N_dom_sf"/>
</dbReference>
<feature type="domain" description="CRAL-TRIO" evidence="1">
    <location>
        <begin position="111"/>
        <end position="294"/>
    </location>
</feature>
<dbReference type="Pfam" id="PF03765">
    <property type="entry name" value="CRAL_TRIO_N"/>
    <property type="match status" value="1"/>
</dbReference>
<dbReference type="SMART" id="SM01100">
    <property type="entry name" value="CRAL_TRIO_N"/>
    <property type="match status" value="1"/>
</dbReference>
<sequence>MSDDPASPPATAIPDASADIFAGHLGHLSPDQERAFDAFKRALADAGLYAPAVARDGAVQTPASHDDIVLLRFLRARRFDPPKAVKQFSDTEAWRKEHNVDELYARFPVDEFESSRRFYPRWTGRRDRHGRPLYVYRLASLQGEPVKELGAVPPDRRYQRIVALYEAMTRFVLPLCSQLPHAAQDTPISDVTTIIDLASVSLGTLWALRAHLGEASTLAKAHYPETLGTIAILHAPAFFPTVWGWVKGWFDPGTRAKIHILAADPSGGASAELTALIDPRDLPAPYGGELPWRFEDPPVLDEHVARALGGRMPRGPVEWVGRVRRPGEAEAPGRIEGGAGEAEREGAGAASMTALLFEAIAVRVETHAATTTTVFSHPVGGGPSQAEQRCSSRNIALPLSGPPRRQSAGMLSKMFEDCRSTIRTSHKVLQDWEHTIVGAPAVVGSGLSSSTCGYRRFARGAAGDRLKTRTCTRRYPYSGPFTGYP</sequence>
<dbReference type="PROSITE" id="PS50191">
    <property type="entry name" value="CRAL_TRIO"/>
    <property type="match status" value="1"/>
</dbReference>
<name>A0A8E2AX73_9APHY</name>
<dbReference type="PANTHER" id="PTHR45657:SF3">
    <property type="entry name" value="TRANSPORTER, PUTATIVE (AFU_ORTHOLOGUE AFUA_5G09260)-RELATED"/>
    <property type="match status" value="1"/>
</dbReference>
<reference evidence="2 3" key="1">
    <citation type="submission" date="2016-07" db="EMBL/GenBank/DDBJ databases">
        <title>Draft genome of the white-rot fungus Obba rivulosa 3A-2.</title>
        <authorList>
            <consortium name="DOE Joint Genome Institute"/>
            <person name="Miettinen O."/>
            <person name="Riley R."/>
            <person name="Acob R."/>
            <person name="Barry K."/>
            <person name="Cullen D."/>
            <person name="De Vries R."/>
            <person name="Hainaut M."/>
            <person name="Hatakka A."/>
            <person name="Henrissat B."/>
            <person name="Hilden K."/>
            <person name="Kuo R."/>
            <person name="Labutti K."/>
            <person name="Lipzen A."/>
            <person name="Makela M.R."/>
            <person name="Sandor L."/>
            <person name="Spatafora J.W."/>
            <person name="Grigoriev I.V."/>
            <person name="Hibbett D.S."/>
        </authorList>
    </citation>
    <scope>NUCLEOTIDE SEQUENCE [LARGE SCALE GENOMIC DNA]</scope>
    <source>
        <strain evidence="2 3">3A-2</strain>
    </source>
</reference>
<gene>
    <name evidence="2" type="ORF">OBBRIDRAFT_824586</name>
</gene>
<dbReference type="InterPro" id="IPR036865">
    <property type="entry name" value="CRAL-TRIO_dom_sf"/>
</dbReference>
<proteinExistence type="predicted"/>
<organism evidence="2 3">
    <name type="scientific">Obba rivulosa</name>
    <dbReference type="NCBI Taxonomy" id="1052685"/>
    <lineage>
        <taxon>Eukaryota</taxon>
        <taxon>Fungi</taxon>
        <taxon>Dikarya</taxon>
        <taxon>Basidiomycota</taxon>
        <taxon>Agaricomycotina</taxon>
        <taxon>Agaricomycetes</taxon>
        <taxon>Polyporales</taxon>
        <taxon>Gelatoporiaceae</taxon>
        <taxon>Obba</taxon>
    </lineage>
</organism>
<dbReference type="CDD" id="cd00170">
    <property type="entry name" value="SEC14"/>
    <property type="match status" value="1"/>
</dbReference>